<evidence type="ECO:0008006" key="4">
    <source>
        <dbReference type="Google" id="ProtNLM"/>
    </source>
</evidence>
<feature type="chain" id="PRO_5044822239" description="Secreted protein" evidence="1">
    <location>
        <begin position="27"/>
        <end position="80"/>
    </location>
</feature>
<dbReference type="EMBL" id="JBGFUD010018131">
    <property type="protein sequence ID" value="MFH4984503.1"/>
    <property type="molecule type" value="Genomic_DNA"/>
</dbReference>
<accession>A0ABD6EX12</accession>
<feature type="signal peptide" evidence="1">
    <location>
        <begin position="1"/>
        <end position="26"/>
    </location>
</feature>
<gene>
    <name evidence="2" type="ORF">AB6A40_011212</name>
</gene>
<name>A0ABD6EX12_9BILA</name>
<evidence type="ECO:0000256" key="1">
    <source>
        <dbReference type="SAM" id="SignalP"/>
    </source>
</evidence>
<keyword evidence="1" id="KW-0732">Signal</keyword>
<proteinExistence type="predicted"/>
<dbReference type="Proteomes" id="UP001608902">
    <property type="component" value="Unassembled WGS sequence"/>
</dbReference>
<sequence>MYNVRCVISSLLVLLYFINLSQHSFGGYLDSYFYTYNFVPHNFYSLNERRKRDINDDGEENVNEAFRIPSDVEVQNDSVS</sequence>
<evidence type="ECO:0000313" key="2">
    <source>
        <dbReference type="EMBL" id="MFH4984503.1"/>
    </source>
</evidence>
<organism evidence="2 3">
    <name type="scientific">Gnathostoma spinigerum</name>
    <dbReference type="NCBI Taxonomy" id="75299"/>
    <lineage>
        <taxon>Eukaryota</taxon>
        <taxon>Metazoa</taxon>
        <taxon>Ecdysozoa</taxon>
        <taxon>Nematoda</taxon>
        <taxon>Chromadorea</taxon>
        <taxon>Rhabditida</taxon>
        <taxon>Spirurina</taxon>
        <taxon>Gnathostomatomorpha</taxon>
        <taxon>Gnathostomatoidea</taxon>
        <taxon>Gnathostomatidae</taxon>
        <taxon>Gnathostoma</taxon>
    </lineage>
</organism>
<dbReference type="AlphaFoldDB" id="A0ABD6EX12"/>
<keyword evidence="3" id="KW-1185">Reference proteome</keyword>
<reference evidence="2 3" key="1">
    <citation type="submission" date="2024-08" db="EMBL/GenBank/DDBJ databases">
        <title>Gnathostoma spinigerum genome.</title>
        <authorList>
            <person name="Gonzalez-Bertolin B."/>
            <person name="Monzon S."/>
            <person name="Zaballos A."/>
            <person name="Jimenez P."/>
            <person name="Dekumyoy P."/>
            <person name="Varona S."/>
            <person name="Cuesta I."/>
            <person name="Sumanam S."/>
            <person name="Adisakwattana P."/>
            <person name="Gasser R.B."/>
            <person name="Hernandez-Gonzalez A."/>
            <person name="Young N.D."/>
            <person name="Perteguer M.J."/>
        </authorList>
    </citation>
    <scope>NUCLEOTIDE SEQUENCE [LARGE SCALE GENOMIC DNA]</scope>
    <source>
        <strain evidence="2">AL3</strain>
        <tissue evidence="2">Liver</tissue>
    </source>
</reference>
<comment type="caution">
    <text evidence="2">The sequence shown here is derived from an EMBL/GenBank/DDBJ whole genome shotgun (WGS) entry which is preliminary data.</text>
</comment>
<protein>
    <recommendedName>
        <fullName evidence="4">Secreted protein</fullName>
    </recommendedName>
</protein>
<evidence type="ECO:0000313" key="3">
    <source>
        <dbReference type="Proteomes" id="UP001608902"/>
    </source>
</evidence>